<protein>
    <submittedName>
        <fullName evidence="2">Uncharacterized protein</fullName>
    </submittedName>
</protein>
<evidence type="ECO:0000313" key="2">
    <source>
        <dbReference type="EMBL" id="TNN22447.1"/>
    </source>
</evidence>
<proteinExistence type="predicted"/>
<evidence type="ECO:0000313" key="3">
    <source>
        <dbReference type="Proteomes" id="UP000314294"/>
    </source>
</evidence>
<feature type="region of interest" description="Disordered" evidence="1">
    <location>
        <begin position="49"/>
        <end position="82"/>
    </location>
</feature>
<sequence>MSINNHTRASTSPRVLPESRRGRLHLRVILAPTMAFPWRGIQAAISRRPRCRGHNIDTTTSSHLERGHNQQTAHTPAKRRAE</sequence>
<evidence type="ECO:0000256" key="1">
    <source>
        <dbReference type="SAM" id="MobiDB-lite"/>
    </source>
</evidence>
<dbReference type="Proteomes" id="UP000314294">
    <property type="component" value="Unassembled WGS sequence"/>
</dbReference>
<comment type="caution">
    <text evidence="2">The sequence shown here is derived from an EMBL/GenBank/DDBJ whole genome shotgun (WGS) entry which is preliminary data.</text>
</comment>
<organism evidence="2 3">
    <name type="scientific">Liparis tanakae</name>
    <name type="common">Tanaka's snailfish</name>
    <dbReference type="NCBI Taxonomy" id="230148"/>
    <lineage>
        <taxon>Eukaryota</taxon>
        <taxon>Metazoa</taxon>
        <taxon>Chordata</taxon>
        <taxon>Craniata</taxon>
        <taxon>Vertebrata</taxon>
        <taxon>Euteleostomi</taxon>
        <taxon>Actinopterygii</taxon>
        <taxon>Neopterygii</taxon>
        <taxon>Teleostei</taxon>
        <taxon>Neoteleostei</taxon>
        <taxon>Acanthomorphata</taxon>
        <taxon>Eupercaria</taxon>
        <taxon>Perciformes</taxon>
        <taxon>Cottioidei</taxon>
        <taxon>Cottales</taxon>
        <taxon>Liparidae</taxon>
        <taxon>Liparis</taxon>
    </lineage>
</organism>
<dbReference type="EMBL" id="SRLO01022394">
    <property type="protein sequence ID" value="TNN22447.1"/>
    <property type="molecule type" value="Genomic_DNA"/>
</dbReference>
<reference evidence="2 3" key="1">
    <citation type="submission" date="2019-03" db="EMBL/GenBank/DDBJ databases">
        <title>First draft genome of Liparis tanakae, snailfish: a comprehensive survey of snailfish specific genes.</title>
        <authorList>
            <person name="Kim W."/>
            <person name="Song I."/>
            <person name="Jeong J.-H."/>
            <person name="Kim D."/>
            <person name="Kim S."/>
            <person name="Ryu S."/>
            <person name="Song J.Y."/>
            <person name="Lee S.K."/>
        </authorList>
    </citation>
    <scope>NUCLEOTIDE SEQUENCE [LARGE SCALE GENOMIC DNA]</scope>
    <source>
        <tissue evidence="2">Muscle</tissue>
    </source>
</reference>
<accession>A0A4Z2E152</accession>
<dbReference type="AlphaFoldDB" id="A0A4Z2E152"/>
<keyword evidence="3" id="KW-1185">Reference proteome</keyword>
<gene>
    <name evidence="2" type="ORF">EYF80_067439</name>
</gene>
<name>A0A4Z2E152_9TELE</name>